<dbReference type="Pfam" id="PF03119">
    <property type="entry name" value="DNA_ligase_ZBD"/>
    <property type="match status" value="1"/>
</dbReference>
<keyword evidence="9 12" id="KW-0234">DNA repair</keyword>
<evidence type="ECO:0000256" key="3">
    <source>
        <dbReference type="ARBA" id="ARBA00022705"/>
    </source>
</evidence>
<organism evidence="14 15">
    <name type="scientific">Zhenpiania hominis</name>
    <dbReference type="NCBI Taxonomy" id="2763644"/>
    <lineage>
        <taxon>Bacteria</taxon>
        <taxon>Bacillati</taxon>
        <taxon>Bacillota</taxon>
        <taxon>Clostridia</taxon>
        <taxon>Peptostreptococcales</taxon>
        <taxon>Anaerovoracaceae</taxon>
        <taxon>Zhenpiania</taxon>
    </lineage>
</organism>
<dbReference type="GO" id="GO:0003677">
    <property type="term" value="F:DNA binding"/>
    <property type="evidence" value="ECO:0007669"/>
    <property type="project" value="InterPro"/>
</dbReference>
<keyword evidence="4 12" id="KW-0479">Metal-binding</keyword>
<feature type="binding site" evidence="12">
    <location>
        <position position="388"/>
    </location>
    <ligand>
        <name>Zn(2+)</name>
        <dbReference type="ChEBI" id="CHEBI:29105"/>
    </ligand>
</feature>
<keyword evidence="5 12" id="KW-0227">DNA damage</keyword>
<evidence type="ECO:0000256" key="7">
    <source>
        <dbReference type="ARBA" id="ARBA00022842"/>
    </source>
</evidence>
<dbReference type="RefSeq" id="WP_187301981.1">
    <property type="nucleotide sequence ID" value="NZ_JACRYT010000002.1"/>
</dbReference>
<comment type="catalytic activity">
    <reaction evidence="11 12">
        <text>NAD(+) + (deoxyribonucleotide)n-3'-hydroxyl + 5'-phospho-(deoxyribonucleotide)m = (deoxyribonucleotide)n+m + AMP + beta-nicotinamide D-nucleotide.</text>
        <dbReference type="EC" id="6.5.1.2"/>
    </reaction>
</comment>
<proteinExistence type="inferred from homology"/>
<comment type="caution">
    <text evidence="14">The sequence shown here is derived from an EMBL/GenBank/DDBJ whole genome shotgun (WGS) entry which is preliminary data.</text>
</comment>
<evidence type="ECO:0000256" key="12">
    <source>
        <dbReference type="HAMAP-Rule" id="MF_01588"/>
    </source>
</evidence>
<dbReference type="Pfam" id="PF00533">
    <property type="entry name" value="BRCT"/>
    <property type="match status" value="1"/>
</dbReference>
<evidence type="ECO:0000256" key="11">
    <source>
        <dbReference type="ARBA" id="ARBA00034005"/>
    </source>
</evidence>
<dbReference type="FunFam" id="1.10.150.20:FF:000007">
    <property type="entry name" value="DNA ligase"/>
    <property type="match status" value="1"/>
</dbReference>
<dbReference type="InterPro" id="IPR003583">
    <property type="entry name" value="Hlx-hairpin-Hlx_DNA-bd_motif"/>
</dbReference>
<dbReference type="InterPro" id="IPR001357">
    <property type="entry name" value="BRCT_dom"/>
</dbReference>
<dbReference type="EC" id="6.5.1.2" evidence="12"/>
<evidence type="ECO:0000256" key="6">
    <source>
        <dbReference type="ARBA" id="ARBA00022833"/>
    </source>
</evidence>
<dbReference type="GO" id="GO:0006260">
    <property type="term" value="P:DNA replication"/>
    <property type="evidence" value="ECO:0007669"/>
    <property type="project" value="UniProtKB-KW"/>
</dbReference>
<feature type="binding site" evidence="12">
    <location>
        <position position="159"/>
    </location>
    <ligand>
        <name>NAD(+)</name>
        <dbReference type="ChEBI" id="CHEBI:57540"/>
    </ligand>
</feature>
<dbReference type="SMART" id="SM00292">
    <property type="entry name" value="BRCT"/>
    <property type="match status" value="1"/>
</dbReference>
<dbReference type="Proteomes" id="UP000602647">
    <property type="component" value="Unassembled WGS sequence"/>
</dbReference>
<dbReference type="InterPro" id="IPR004149">
    <property type="entry name" value="Znf_DNAligase_C4"/>
</dbReference>
<feature type="binding site" evidence="12">
    <location>
        <position position="296"/>
    </location>
    <ligand>
        <name>NAD(+)</name>
        <dbReference type="ChEBI" id="CHEBI:57540"/>
    </ligand>
</feature>
<dbReference type="SUPFAM" id="SSF56091">
    <property type="entry name" value="DNA ligase/mRNA capping enzyme, catalytic domain"/>
    <property type="match status" value="1"/>
</dbReference>
<keyword evidence="3 12" id="KW-0235">DNA replication</keyword>
<dbReference type="SUPFAM" id="SSF52113">
    <property type="entry name" value="BRCT domain"/>
    <property type="match status" value="1"/>
</dbReference>
<dbReference type="NCBIfam" id="TIGR00575">
    <property type="entry name" value="dnlj"/>
    <property type="match status" value="1"/>
</dbReference>
<evidence type="ECO:0000313" key="14">
    <source>
        <dbReference type="EMBL" id="MBC6678804.1"/>
    </source>
</evidence>
<reference evidence="14" key="1">
    <citation type="submission" date="2020-08" db="EMBL/GenBank/DDBJ databases">
        <title>Genome public.</title>
        <authorList>
            <person name="Liu C."/>
            <person name="Sun Q."/>
        </authorList>
    </citation>
    <scope>NUCLEOTIDE SEQUENCE</scope>
    <source>
        <strain evidence="14">BX12</strain>
    </source>
</reference>
<dbReference type="InterPro" id="IPR041663">
    <property type="entry name" value="DisA/LigA_HHH"/>
</dbReference>
<dbReference type="InterPro" id="IPR013839">
    <property type="entry name" value="DNAligase_adenylation"/>
</dbReference>
<dbReference type="CDD" id="cd17748">
    <property type="entry name" value="BRCT_DNA_ligase_like"/>
    <property type="match status" value="1"/>
</dbReference>
<evidence type="ECO:0000256" key="8">
    <source>
        <dbReference type="ARBA" id="ARBA00023027"/>
    </source>
</evidence>
<dbReference type="GO" id="GO:0003911">
    <property type="term" value="F:DNA ligase (NAD+) activity"/>
    <property type="evidence" value="ECO:0007669"/>
    <property type="project" value="UniProtKB-UniRule"/>
</dbReference>
<dbReference type="Gene3D" id="3.40.50.10190">
    <property type="entry name" value="BRCT domain"/>
    <property type="match status" value="1"/>
</dbReference>
<comment type="caution">
    <text evidence="12">Lacks conserved residue(s) required for the propagation of feature annotation.</text>
</comment>
<dbReference type="HAMAP" id="MF_01588">
    <property type="entry name" value="DNA_ligase_A"/>
    <property type="match status" value="1"/>
</dbReference>
<dbReference type="Pfam" id="PF12826">
    <property type="entry name" value="HHH_2"/>
    <property type="match status" value="1"/>
</dbReference>
<dbReference type="SMART" id="SM00278">
    <property type="entry name" value="HhH1"/>
    <property type="match status" value="3"/>
</dbReference>
<dbReference type="InterPro" id="IPR001679">
    <property type="entry name" value="DNA_ligase"/>
</dbReference>
<evidence type="ECO:0000256" key="1">
    <source>
        <dbReference type="ARBA" id="ARBA00004067"/>
    </source>
</evidence>
<evidence type="ECO:0000256" key="4">
    <source>
        <dbReference type="ARBA" id="ARBA00022723"/>
    </source>
</evidence>
<dbReference type="SUPFAM" id="SSF47781">
    <property type="entry name" value="RuvA domain 2-like"/>
    <property type="match status" value="1"/>
</dbReference>
<evidence type="ECO:0000256" key="2">
    <source>
        <dbReference type="ARBA" id="ARBA00022598"/>
    </source>
</evidence>
<dbReference type="GO" id="GO:0046872">
    <property type="term" value="F:metal ion binding"/>
    <property type="evidence" value="ECO:0007669"/>
    <property type="project" value="UniProtKB-KW"/>
</dbReference>
<dbReference type="SUPFAM" id="SSF50249">
    <property type="entry name" value="Nucleic acid-binding proteins"/>
    <property type="match status" value="1"/>
</dbReference>
<feature type="binding site" evidence="12">
    <location>
        <begin position="80"/>
        <end position="81"/>
    </location>
    <ligand>
        <name>NAD(+)</name>
        <dbReference type="ChEBI" id="CHEBI:57540"/>
    </ligand>
</feature>
<keyword evidence="15" id="KW-1185">Reference proteome</keyword>
<gene>
    <name evidence="12 14" type="primary">ligA</name>
    <name evidence="14" type="ORF">H9L42_03060</name>
</gene>
<dbReference type="Pfam" id="PF03120">
    <property type="entry name" value="OB_DNA_ligase"/>
    <property type="match status" value="1"/>
</dbReference>
<dbReference type="InterPro" id="IPR036420">
    <property type="entry name" value="BRCT_dom_sf"/>
</dbReference>
<evidence type="ECO:0000256" key="5">
    <source>
        <dbReference type="ARBA" id="ARBA00022763"/>
    </source>
</evidence>
<accession>A0A923NI14</accession>
<dbReference type="GO" id="GO:0006281">
    <property type="term" value="P:DNA repair"/>
    <property type="evidence" value="ECO:0007669"/>
    <property type="project" value="UniProtKB-KW"/>
</dbReference>
<comment type="similarity">
    <text evidence="12">Belongs to the NAD-dependent DNA ligase family. LigA subfamily.</text>
</comment>
<comment type="function">
    <text evidence="1 12">DNA ligase that catalyzes the formation of phosphodiester linkages between 5'-phosphoryl and 3'-hydroxyl groups in double-stranded DNA using NAD as a coenzyme and as the energy source for the reaction. It is essential for DNA replication and repair of damaged DNA.</text>
</comment>
<dbReference type="Gene3D" id="1.10.150.20">
    <property type="entry name" value="5' to 3' exonuclease, C-terminal subdomain"/>
    <property type="match status" value="2"/>
</dbReference>
<keyword evidence="10 12" id="KW-0464">Manganese</keyword>
<dbReference type="PROSITE" id="PS50172">
    <property type="entry name" value="BRCT"/>
    <property type="match status" value="1"/>
</dbReference>
<evidence type="ECO:0000256" key="9">
    <source>
        <dbReference type="ARBA" id="ARBA00023204"/>
    </source>
</evidence>
<dbReference type="EMBL" id="JACRYT010000002">
    <property type="protein sequence ID" value="MBC6678804.1"/>
    <property type="molecule type" value="Genomic_DNA"/>
</dbReference>
<keyword evidence="2 12" id="KW-0436">Ligase</keyword>
<dbReference type="InterPro" id="IPR013840">
    <property type="entry name" value="DNAligase_N"/>
</dbReference>
<evidence type="ECO:0000256" key="10">
    <source>
        <dbReference type="ARBA" id="ARBA00023211"/>
    </source>
</evidence>
<dbReference type="InterPro" id="IPR012340">
    <property type="entry name" value="NA-bd_OB-fold"/>
</dbReference>
<evidence type="ECO:0000259" key="13">
    <source>
        <dbReference type="PROSITE" id="PS50172"/>
    </source>
</evidence>
<keyword evidence="7 12" id="KW-0460">Magnesium</keyword>
<keyword evidence="8 12" id="KW-0520">NAD</keyword>
<comment type="cofactor">
    <cofactor evidence="12">
        <name>Mg(2+)</name>
        <dbReference type="ChEBI" id="CHEBI:18420"/>
    </cofactor>
    <cofactor evidence="12">
        <name>Mn(2+)</name>
        <dbReference type="ChEBI" id="CHEBI:29035"/>
    </cofactor>
</comment>
<dbReference type="NCBIfam" id="NF005932">
    <property type="entry name" value="PRK07956.1"/>
    <property type="match status" value="1"/>
</dbReference>
<dbReference type="Gene3D" id="2.40.50.140">
    <property type="entry name" value="Nucleic acid-binding proteins"/>
    <property type="match status" value="1"/>
</dbReference>
<dbReference type="Gene3D" id="3.30.470.30">
    <property type="entry name" value="DNA ligase/mRNA capping enzyme"/>
    <property type="match status" value="1"/>
</dbReference>
<evidence type="ECO:0000313" key="15">
    <source>
        <dbReference type="Proteomes" id="UP000602647"/>
    </source>
</evidence>
<protein>
    <recommendedName>
        <fullName evidence="12">DNA ligase</fullName>
        <ecNumber evidence="12">6.5.1.2</ecNumber>
    </recommendedName>
    <alternativeName>
        <fullName evidence="12">Polydeoxyribonucleotide synthase [NAD(+)]</fullName>
    </alternativeName>
</protein>
<keyword evidence="6 12" id="KW-0862">Zinc</keyword>
<dbReference type="InterPro" id="IPR010994">
    <property type="entry name" value="RuvA_2-like"/>
</dbReference>
<dbReference type="AlphaFoldDB" id="A0A923NI14"/>
<dbReference type="Pfam" id="PF01653">
    <property type="entry name" value="DNA_ligase_aden"/>
    <property type="match status" value="1"/>
</dbReference>
<name>A0A923NI14_9FIRM</name>
<dbReference type="InterPro" id="IPR004150">
    <property type="entry name" value="NAD_DNA_ligase_OB"/>
</dbReference>
<sequence length="657" mass="73941">MEDKRKEIQEKVDLLNEASRAYYQESREMMSNFEYDRLYDELVKLEKETGIVLASSPTVNVGYEVQSDLPKERHPSPMLSLDKTKEPEEMVRWLGEQKGVLSWKIDGLTIVLTYRDGTLYKAVTRGDGEVGEVVTPNARVFQNIPLTIPFQGELILRGEACIRYSDFETINETIDDVDARYKNPRNLCSGSVRQLDNRITAKRCVRFYAFALVSAQGLEMRTRSQQFDWLSGQGFEVVEHRLVDRENLRQQIEWFAEHVEINDVPSDGLVLIFDDIAYGTSLGSTSKFPRDSIAFKWQDETKDTTLTEIEWSASRTGLINPVAIFEPVQLEGTTVSRASVHNVSILKELELGIGDRIRVYKANMIIPQIAENLTRSGSLEIPETCPVCGQKAVIKKDTDVEVLYCTNPDCLAKQIKSLTHFVSRNAMNIDGLSEATLEKFVARGYIRELADLFRLKQYRNEITTMEGFGQKSFENLMNALQRAKKTTPARLLYSLGIPGIGAANAKVIARAYKNQWAAIENASEEELVKIDGIGEVMAAGFAAFFAEEKNRRIVRDLLRQLELDESFEETGERRLEGKTFVITGSLNHYENREALKAAIEAEGGKAAGSVSKKTDYLINNDAASASSKNKKAKELGVPIITEEEFLELLKSGDETNA</sequence>
<feature type="binding site" evidence="12">
    <location>
        <position position="125"/>
    </location>
    <ligand>
        <name>NAD(+)</name>
        <dbReference type="ChEBI" id="CHEBI:57540"/>
    </ligand>
</feature>
<dbReference type="Gene3D" id="1.10.287.610">
    <property type="entry name" value="Helix hairpin bin"/>
    <property type="match status" value="1"/>
</dbReference>
<dbReference type="PIRSF" id="PIRSF001604">
    <property type="entry name" value="LigA"/>
    <property type="match status" value="1"/>
</dbReference>
<dbReference type="SMART" id="SM00532">
    <property type="entry name" value="LIGANc"/>
    <property type="match status" value="1"/>
</dbReference>
<feature type="active site" description="N6-AMP-lysine intermediate" evidence="12">
    <location>
        <position position="104"/>
    </location>
</feature>
<feature type="binding site" evidence="12">
    <location>
        <position position="410"/>
    </location>
    <ligand>
        <name>Zn(2+)</name>
        <dbReference type="ChEBI" id="CHEBI:29105"/>
    </ligand>
</feature>
<feature type="binding site" evidence="12">
    <location>
        <position position="385"/>
    </location>
    <ligand>
        <name>Zn(2+)</name>
        <dbReference type="ChEBI" id="CHEBI:29105"/>
    </ligand>
</feature>
<feature type="domain" description="BRCT" evidence="13">
    <location>
        <begin position="570"/>
        <end position="657"/>
    </location>
</feature>